<dbReference type="GO" id="GO:0016853">
    <property type="term" value="F:isomerase activity"/>
    <property type="evidence" value="ECO:0007669"/>
    <property type="project" value="UniProtKB-KW"/>
</dbReference>
<organism evidence="2 3">
    <name type="scientific">Marine Group I thaumarchaeote</name>
    <dbReference type="NCBI Taxonomy" id="2511932"/>
    <lineage>
        <taxon>Archaea</taxon>
        <taxon>Nitrososphaerota</taxon>
        <taxon>Marine Group I</taxon>
    </lineage>
</organism>
<dbReference type="Proteomes" id="UP000587702">
    <property type="component" value="Unassembled WGS sequence"/>
</dbReference>
<feature type="transmembrane region" description="Helical" evidence="1">
    <location>
        <begin position="243"/>
        <end position="267"/>
    </location>
</feature>
<evidence type="ECO:0000256" key="1">
    <source>
        <dbReference type="SAM" id="Phobius"/>
    </source>
</evidence>
<gene>
    <name evidence="2" type="ORF">HX860_07500</name>
</gene>
<reference evidence="2 3" key="1">
    <citation type="journal article" date="2019" name="Environ. Microbiol.">
        <title>Genomics insights into ecotype formation of ammonia-oxidizing archaea in the deep ocean.</title>
        <authorList>
            <person name="Wang Y."/>
            <person name="Huang J.M."/>
            <person name="Cui G.J."/>
            <person name="Nunoura T."/>
            <person name="Takaki Y."/>
            <person name="Li W.L."/>
            <person name="Li J."/>
            <person name="Gao Z.M."/>
            <person name="Takai K."/>
            <person name="Zhang A.Q."/>
            <person name="Stepanauskas R."/>
        </authorList>
    </citation>
    <scope>NUCLEOTIDE SEQUENCE [LARGE SCALE GENOMIC DNA]</scope>
    <source>
        <strain evidence="2 3">L14</strain>
    </source>
</reference>
<accession>A0A7K4MA00</accession>
<evidence type="ECO:0000313" key="3">
    <source>
        <dbReference type="Proteomes" id="UP000587702"/>
    </source>
</evidence>
<evidence type="ECO:0000313" key="2">
    <source>
        <dbReference type="EMBL" id="NWJ20886.1"/>
    </source>
</evidence>
<sequence length="271" mass="30394">MKLLLFIPLLLLLIITPAFGEPLSDRTGLVNRLYVETSGYTFEVKTVSNFNVLEHEFDKDEKRLTIFINSGLENNLADIIIPRLLLSGNFTFYLNDMEFNPIIKSNDKISFITLNFTSIGNHKIDIIATNTVTGVEQKSETTVTDESTSEGGGCLIATATFGSELAPRVQQLREIRDQKLMKTESGQLFLNSFNEFYYSFSPIIADYERENPVFKESVKLVITPMLSTLSILNYVDLDSEAEVLGYGISLILLNVGIYLVAPAIIIIKIKK</sequence>
<proteinExistence type="predicted"/>
<keyword evidence="1" id="KW-0472">Membrane</keyword>
<name>A0A7K4MA00_9ARCH</name>
<keyword evidence="1" id="KW-0812">Transmembrane</keyword>
<comment type="caution">
    <text evidence="2">The sequence shown here is derived from an EMBL/GenBank/DDBJ whole genome shotgun (WGS) entry which is preliminary data.</text>
</comment>
<keyword evidence="1" id="KW-1133">Transmembrane helix</keyword>
<protein>
    <submittedName>
        <fullName evidence="2">Peptidylprolyl isomerase</fullName>
    </submittedName>
</protein>
<dbReference type="EMBL" id="JACATI010000016">
    <property type="protein sequence ID" value="NWJ20886.1"/>
    <property type="molecule type" value="Genomic_DNA"/>
</dbReference>
<dbReference type="NCBIfam" id="NF041770">
    <property type="entry name" value="CFI_box_CTERM"/>
    <property type="match status" value="1"/>
</dbReference>
<dbReference type="AlphaFoldDB" id="A0A7K4MA00"/>
<dbReference type="InterPro" id="IPR049886">
    <property type="entry name" value="CFI_box_CTERM_dom"/>
</dbReference>
<keyword evidence="2" id="KW-0413">Isomerase</keyword>